<keyword evidence="2" id="KW-0812">Transmembrane</keyword>
<keyword evidence="4" id="KW-1185">Reference proteome</keyword>
<feature type="transmembrane region" description="Helical" evidence="2">
    <location>
        <begin position="152"/>
        <end position="173"/>
    </location>
</feature>
<accession>A0A9N7MKX2</accession>
<keyword evidence="2" id="KW-0472">Membrane</keyword>
<dbReference type="Proteomes" id="UP001153555">
    <property type="component" value="Unassembled WGS sequence"/>
</dbReference>
<dbReference type="EMBL" id="CACSLK010000984">
    <property type="protein sequence ID" value="CAA0806915.1"/>
    <property type="molecule type" value="Genomic_DNA"/>
</dbReference>
<comment type="caution">
    <text evidence="3">The sequence shown here is derived from an EMBL/GenBank/DDBJ whole genome shotgun (WGS) entry which is preliminary data.</text>
</comment>
<organism evidence="3 4">
    <name type="scientific">Striga hermonthica</name>
    <name type="common">Purple witchweed</name>
    <name type="synonym">Buchnera hermonthica</name>
    <dbReference type="NCBI Taxonomy" id="68872"/>
    <lineage>
        <taxon>Eukaryota</taxon>
        <taxon>Viridiplantae</taxon>
        <taxon>Streptophyta</taxon>
        <taxon>Embryophyta</taxon>
        <taxon>Tracheophyta</taxon>
        <taxon>Spermatophyta</taxon>
        <taxon>Magnoliopsida</taxon>
        <taxon>eudicotyledons</taxon>
        <taxon>Gunneridae</taxon>
        <taxon>Pentapetalae</taxon>
        <taxon>asterids</taxon>
        <taxon>lamiids</taxon>
        <taxon>Lamiales</taxon>
        <taxon>Orobanchaceae</taxon>
        <taxon>Buchnereae</taxon>
        <taxon>Striga</taxon>
    </lineage>
</organism>
<feature type="region of interest" description="Disordered" evidence="1">
    <location>
        <begin position="33"/>
        <end position="78"/>
    </location>
</feature>
<dbReference type="OrthoDB" id="913696at2759"/>
<evidence type="ECO:0000313" key="3">
    <source>
        <dbReference type="EMBL" id="CAA0806915.1"/>
    </source>
</evidence>
<gene>
    <name evidence="3" type="ORF">SHERM_09792</name>
</gene>
<feature type="compositionally biased region" description="Polar residues" evidence="1">
    <location>
        <begin position="34"/>
        <end position="51"/>
    </location>
</feature>
<evidence type="ECO:0000256" key="1">
    <source>
        <dbReference type="SAM" id="MobiDB-lite"/>
    </source>
</evidence>
<protein>
    <submittedName>
        <fullName evidence="3">Uncharacterized protein</fullName>
    </submittedName>
</protein>
<name>A0A9N7MKX2_STRHE</name>
<keyword evidence="2" id="KW-1133">Transmembrane helix</keyword>
<dbReference type="AlphaFoldDB" id="A0A9N7MKX2"/>
<evidence type="ECO:0000256" key="2">
    <source>
        <dbReference type="SAM" id="Phobius"/>
    </source>
</evidence>
<reference evidence="3" key="1">
    <citation type="submission" date="2019-12" db="EMBL/GenBank/DDBJ databases">
        <authorList>
            <person name="Scholes J."/>
        </authorList>
    </citation>
    <scope>NUCLEOTIDE SEQUENCE</scope>
</reference>
<sequence>MSSITTAKVESKDPSNKYAALIHQFNTLEKDWNSFKNNSRPRNQPQSPQADTTTTTTTSALTYSRHLSPPRGLMKSPPDRSWAVREILRDRRAALASGRLKGRRLFGDEPSPEIDWSEFDWMTCTFPVEKVVVVEEERVVGADKRGRGRGGYVSAMAWFAFVLILVTVGLVMMSCSGKFVGQNEFGLVPT</sequence>
<proteinExistence type="predicted"/>
<evidence type="ECO:0000313" key="4">
    <source>
        <dbReference type="Proteomes" id="UP001153555"/>
    </source>
</evidence>